<dbReference type="InterPro" id="IPR011050">
    <property type="entry name" value="Pectin_lyase_fold/virulence"/>
</dbReference>
<protein>
    <recommendedName>
        <fullName evidence="2">CHAT domain-containing protein</fullName>
    </recommendedName>
</protein>
<evidence type="ECO:0000313" key="3">
    <source>
        <dbReference type="EMBL" id="AFY29820.1"/>
    </source>
</evidence>
<dbReference type="InterPro" id="IPR024983">
    <property type="entry name" value="CHAT_dom"/>
</dbReference>
<dbReference type="KEGG" id="cgc:Cyagr_2728"/>
<dbReference type="Pfam" id="PF12770">
    <property type="entry name" value="CHAT"/>
    <property type="match status" value="1"/>
</dbReference>
<dbReference type="PATRIC" id="fig|292564.3.peg.2585"/>
<feature type="compositionally biased region" description="Pro residues" evidence="1">
    <location>
        <begin position="828"/>
        <end position="853"/>
    </location>
</feature>
<dbReference type="EMBL" id="CP003495">
    <property type="protein sequence ID" value="AFY29820.1"/>
    <property type="molecule type" value="Genomic_DNA"/>
</dbReference>
<organism evidence="3 4">
    <name type="scientific">Cyanobium gracile (strain ATCC 27147 / PCC 6307)</name>
    <dbReference type="NCBI Taxonomy" id="292564"/>
    <lineage>
        <taxon>Bacteria</taxon>
        <taxon>Bacillati</taxon>
        <taxon>Cyanobacteriota</taxon>
        <taxon>Cyanophyceae</taxon>
        <taxon>Synechococcales</taxon>
        <taxon>Prochlorococcaceae</taxon>
        <taxon>Cyanobium</taxon>
    </lineage>
</organism>
<sequence>MSSNDYLFASELGRIGSFCPAWLTQRRRSLSPVGLTVVLGLLGSPAAAGEITATGGILGLGSVVNGQIGGSCFSGACAIRGGTSAGANLFHRFSAFDTRGAITGVTLDVGGHRNVMVGVTHPLGSFIDKAVTLSERANLVWLSPGGLRLSGAGTFSNVQQLNLTTATSLQVGEGRFDVLGTTAAGAASLAGLPALGAAGLSTDPATLAQLGLSAQGDLAIDGGLLTVDGGLLLDAQGGHVLLGGARLQAPGGTVALQGQTVSLQDSTVEVSGPAGGSIRLSGERVSMAGSSLRADASGAGRGGTIEILGRERAEVHGVISARGGPQGGDGGFVETSASRLALSTAPDLSAASGRGGTWLIDPRDIAIVPSGSGGGSPPGGSAGGVPGSASLIDVGLINTALNGGQTVIVDTTDPAGTQSGTISLLAPVQKTAGPNATLELRADGDILINVPGADPTAFANTSALGQLDVNLWYQKGADPSLPAGAISWQKGAVDINTGTLRTFQGASRIDGNIELTGAFEPFKLLSGTVRTGEFTWSPTSFGAIQLSQLNDSRPAVLDVSRRYVQGPGRNVTAFATALLQIGPSAVSSGIDGGTVTDPTPVKTTLINVATGATLALNQATVNGPTLAVQSGARLELRRDNRLAALDNAGSILIAPGASLDLQSAAVAPGGSIVLQGGSSRLRINGAVFRNEGMIQGSGLIEVGSGLGTFTNGSSLLPGAPEALLDPIGSLQILARSLTLEPNSRLLFDLSTPDQLSVFGDTRLGGELEVVSPPVVGVITPFELIRARGISGAFDPGQITLPTGFTLQGVVTTGDPQLPFSFGGDLAATPPPPPAPPDPPVTPIPPVSPTPPVTPTPPLTATVPVASSPFSPSSPSFVLPDLGYRIFPSTQTTPFGSTLTSNRRGVGSDALAVNLSEADFSLTGGSMPAPGPLSVTTTTLSPALVAAAITDGDQQRSEDVRRTLGDVGTAGESGGTLRLEELQQLLSKASQKGDREDERFNPAVLMVSFTEQKPLAGQEQQPVAGQEPGAAGSTGPKPANSFLDLILLSRRGEPLGKRVELSRERFGDQLRALYRQLARLEPLQVDNPDSPSRQIHRAVIEPFAAELRAKGITTLVIVADRGLQGLPFAALHDGTSYFGDRYGFSITPSLNLTSFGPPRQTRGRVLAAGASEFEGLSPLPLVPEELAGIPEGVGVDRFLNRSFSPEVLLSRAADPRYERLHVATHAEFLPGGPSQARIYTGTGSVSLQEFARLRQQRSGSPLELFVLSACRTALGDSDSELGFAGLALQAGSRSAIGTLWYVDDVATSAYFLQLYRFLDQGMQKAEALRATRQAMATGKLRLEGDKVIGSDGVPLLTELSPSQRRRIAAGVTHPYFWAGVQLIGTPW</sequence>
<proteinExistence type="predicted"/>
<dbReference type="eggNOG" id="COG3210">
    <property type="taxonomic scope" value="Bacteria"/>
</dbReference>
<evidence type="ECO:0000256" key="1">
    <source>
        <dbReference type="SAM" id="MobiDB-lite"/>
    </source>
</evidence>
<accession>K9P9P2</accession>
<feature type="region of interest" description="Disordered" evidence="1">
    <location>
        <begin position="822"/>
        <end position="853"/>
    </location>
</feature>
<dbReference type="Proteomes" id="UP000010388">
    <property type="component" value="Chromosome"/>
</dbReference>
<reference evidence="4" key="1">
    <citation type="journal article" date="2013" name="Proc. Natl. Acad. Sci. U.S.A.">
        <title>Improving the coverage of the cyanobacterial phylum using diversity-driven genome sequencing.</title>
        <authorList>
            <person name="Shih P.M."/>
            <person name="Wu D."/>
            <person name="Latifi A."/>
            <person name="Axen S.D."/>
            <person name="Fewer D.P."/>
            <person name="Talla E."/>
            <person name="Calteau A."/>
            <person name="Cai F."/>
            <person name="Tandeau de Marsac N."/>
            <person name="Rippka R."/>
            <person name="Herdman M."/>
            <person name="Sivonen K."/>
            <person name="Coursin T."/>
            <person name="Laurent T."/>
            <person name="Goodwin L."/>
            <person name="Nolan M."/>
            <person name="Davenport K.W."/>
            <person name="Han C.S."/>
            <person name="Rubin E.M."/>
            <person name="Eisen J.A."/>
            <person name="Woyke T."/>
            <person name="Gugger M."/>
            <person name="Kerfeld C.A."/>
        </authorList>
    </citation>
    <scope>NUCLEOTIDE SEQUENCE [LARGE SCALE GENOMIC DNA]</scope>
    <source>
        <strain evidence="4">ATCC 27147 / PCC 6307</strain>
    </source>
</reference>
<gene>
    <name evidence="3" type="ordered locus">Cyagr_2728</name>
</gene>
<feature type="region of interest" description="Disordered" evidence="1">
    <location>
        <begin position="1012"/>
        <end position="1035"/>
    </location>
</feature>
<evidence type="ECO:0000259" key="2">
    <source>
        <dbReference type="Pfam" id="PF12770"/>
    </source>
</evidence>
<dbReference type="STRING" id="292564.Cyagr_2728"/>
<feature type="domain" description="CHAT" evidence="2">
    <location>
        <begin position="1090"/>
        <end position="1383"/>
    </location>
</feature>
<dbReference type="eggNOG" id="COG4995">
    <property type="taxonomic scope" value="Bacteria"/>
</dbReference>
<dbReference type="HOGENOM" id="CLU_001178_0_0_3"/>
<evidence type="ECO:0000313" key="4">
    <source>
        <dbReference type="Proteomes" id="UP000010388"/>
    </source>
</evidence>
<dbReference type="SUPFAM" id="SSF51126">
    <property type="entry name" value="Pectin lyase-like"/>
    <property type="match status" value="1"/>
</dbReference>
<name>K9P9P2_CYAGP</name>